<evidence type="ECO:0008006" key="3">
    <source>
        <dbReference type="Google" id="ProtNLM"/>
    </source>
</evidence>
<accession>A0A6V0ZBD3</accession>
<gene>
    <name evidence="2" type="ORF">TNIT0693_LOCUS2199</name>
</gene>
<evidence type="ECO:0000256" key="1">
    <source>
        <dbReference type="SAM" id="MobiDB-lite"/>
    </source>
</evidence>
<evidence type="ECO:0000313" key="2">
    <source>
        <dbReference type="EMBL" id="CAD8964481.1"/>
    </source>
</evidence>
<protein>
    <recommendedName>
        <fullName evidence="3">STI1 domain-containing protein</fullName>
    </recommendedName>
</protein>
<reference evidence="2" key="1">
    <citation type="submission" date="2021-01" db="EMBL/GenBank/DDBJ databases">
        <authorList>
            <person name="Corre E."/>
            <person name="Pelletier E."/>
            <person name="Niang G."/>
            <person name="Scheremetjew M."/>
            <person name="Finn R."/>
            <person name="Kale V."/>
            <person name="Holt S."/>
            <person name="Cochrane G."/>
            <person name="Meng A."/>
            <person name="Brown T."/>
            <person name="Cohen L."/>
        </authorList>
    </citation>
    <scope>NUCLEOTIDE SEQUENCE</scope>
</reference>
<feature type="compositionally biased region" description="Basic and acidic residues" evidence="1">
    <location>
        <begin position="80"/>
        <end position="100"/>
    </location>
</feature>
<dbReference type="AlphaFoldDB" id="A0A6V0ZBD3"/>
<sequence>MAGRNMMLAQLMQDLQDPEMMKEAQKMMNSPEFQAQMKTMAQNPQFKQAMTQTKDLMSDPEKAKAYEAKMKEALEKGTEELEEYKKKAGEVEDKDSKPAAEDEVPDVPDLGIN</sequence>
<organism evidence="2">
    <name type="scientific">Thalassionema nitzschioides</name>
    <dbReference type="NCBI Taxonomy" id="33649"/>
    <lineage>
        <taxon>Eukaryota</taxon>
        <taxon>Sar</taxon>
        <taxon>Stramenopiles</taxon>
        <taxon>Ochrophyta</taxon>
        <taxon>Bacillariophyta</taxon>
        <taxon>Fragilariophyceae</taxon>
        <taxon>Fragilariophycidae</taxon>
        <taxon>Thalassionemales</taxon>
        <taxon>Thalassionemataceae</taxon>
        <taxon>Thalassionema</taxon>
    </lineage>
</organism>
<feature type="region of interest" description="Disordered" evidence="1">
    <location>
        <begin position="80"/>
        <end position="113"/>
    </location>
</feature>
<name>A0A6V0ZBD3_9STRA</name>
<proteinExistence type="predicted"/>
<dbReference type="EMBL" id="HBFY01005943">
    <property type="protein sequence ID" value="CAD8964481.1"/>
    <property type="molecule type" value="Transcribed_RNA"/>
</dbReference>